<feature type="compositionally biased region" description="Polar residues" evidence="16">
    <location>
        <begin position="238"/>
        <end position="249"/>
    </location>
</feature>
<dbReference type="KEGG" id="pbl:PAAG_04082"/>
<evidence type="ECO:0000256" key="9">
    <source>
        <dbReference type="ARBA" id="ARBA00023180"/>
    </source>
</evidence>
<dbReference type="PANTHER" id="PTHR16631:SF17">
    <property type="entry name" value="GLUCAN ENDO-1,3-BETA-GLUCOSIDASE BTGC"/>
    <property type="match status" value="1"/>
</dbReference>
<feature type="region of interest" description="Disordered" evidence="16">
    <location>
        <begin position="1"/>
        <end position="55"/>
    </location>
</feature>
<evidence type="ECO:0000256" key="17">
    <source>
        <dbReference type="SAM" id="Phobius"/>
    </source>
</evidence>
<evidence type="ECO:0000256" key="16">
    <source>
        <dbReference type="SAM" id="MobiDB-lite"/>
    </source>
</evidence>
<dbReference type="GeneID" id="9097065"/>
<dbReference type="GO" id="GO:0042973">
    <property type="term" value="F:glucan endo-1,3-beta-D-glucosidase activity"/>
    <property type="evidence" value="ECO:0007669"/>
    <property type="project" value="UniProtKB-EC"/>
</dbReference>
<dbReference type="AlphaFoldDB" id="C1GZY8"/>
<keyword evidence="17" id="KW-0812">Transmembrane</keyword>
<comment type="catalytic activity">
    <reaction evidence="1">
        <text>Hydrolysis of (1-&gt;3)-beta-D-glucosidic linkages in (1-&gt;3)-beta-D-glucans.</text>
        <dbReference type="EC" id="3.2.1.39"/>
    </reaction>
</comment>
<proteinExistence type="inferred from homology"/>
<feature type="compositionally biased region" description="Low complexity" evidence="16">
    <location>
        <begin position="250"/>
        <end position="260"/>
    </location>
</feature>
<feature type="transmembrane region" description="Helical" evidence="17">
    <location>
        <begin position="377"/>
        <end position="400"/>
    </location>
</feature>
<dbReference type="RefSeq" id="XP_002793810.1">
    <property type="nucleotide sequence ID" value="XM_002793764.2"/>
</dbReference>
<evidence type="ECO:0000256" key="10">
    <source>
        <dbReference type="ARBA" id="ARBA00023277"/>
    </source>
</evidence>
<evidence type="ECO:0000256" key="7">
    <source>
        <dbReference type="ARBA" id="ARBA00022968"/>
    </source>
</evidence>
<feature type="region of interest" description="Disordered" evidence="16">
    <location>
        <begin position="177"/>
        <end position="211"/>
    </location>
</feature>
<evidence type="ECO:0000256" key="8">
    <source>
        <dbReference type="ARBA" id="ARBA00023136"/>
    </source>
</evidence>
<dbReference type="PANTHER" id="PTHR16631">
    <property type="entry name" value="GLUCAN 1,3-BETA-GLUCOSIDASE"/>
    <property type="match status" value="1"/>
</dbReference>
<dbReference type="OrthoDB" id="68336at2759"/>
<comment type="function">
    <text evidence="13">Glucanases play a role in cell expansion during growth, in cell-cell fusion during mating, and in spore release during sporulation. This enzyme may be involved in beta-glucan degradation. Active on laminarin and lichenan.</text>
</comment>
<comment type="subcellular location">
    <subcellularLocation>
        <location evidence="2">Cell membrane</location>
        <topology evidence="2">Single-pass type II membrane protein</topology>
    </subcellularLocation>
</comment>
<evidence type="ECO:0000256" key="13">
    <source>
        <dbReference type="ARBA" id="ARBA00037649"/>
    </source>
</evidence>
<feature type="compositionally biased region" description="Basic and acidic residues" evidence="16">
    <location>
        <begin position="11"/>
        <end position="23"/>
    </location>
</feature>
<evidence type="ECO:0000256" key="15">
    <source>
        <dbReference type="ARBA" id="ARBA00043078"/>
    </source>
</evidence>
<keyword evidence="10" id="KW-0119">Carbohydrate metabolism</keyword>
<keyword evidence="7" id="KW-0735">Signal-anchor</keyword>
<keyword evidence="8 17" id="KW-0472">Membrane</keyword>
<evidence type="ECO:0000256" key="1">
    <source>
        <dbReference type="ARBA" id="ARBA00000382"/>
    </source>
</evidence>
<dbReference type="GO" id="GO:0000272">
    <property type="term" value="P:polysaccharide catabolic process"/>
    <property type="evidence" value="ECO:0007669"/>
    <property type="project" value="UniProtKB-KW"/>
</dbReference>
<dbReference type="GO" id="GO:0005576">
    <property type="term" value="C:extracellular region"/>
    <property type="evidence" value="ECO:0007669"/>
    <property type="project" value="TreeGrafter"/>
</dbReference>
<dbReference type="GO" id="GO:0005886">
    <property type="term" value="C:plasma membrane"/>
    <property type="evidence" value="ECO:0007669"/>
    <property type="project" value="UniProtKB-SubCell"/>
</dbReference>
<evidence type="ECO:0000256" key="6">
    <source>
        <dbReference type="ARBA" id="ARBA00022801"/>
    </source>
</evidence>
<keyword evidence="17" id="KW-1133">Transmembrane helix</keyword>
<dbReference type="GO" id="GO:0009986">
    <property type="term" value="C:cell surface"/>
    <property type="evidence" value="ECO:0007669"/>
    <property type="project" value="TreeGrafter"/>
</dbReference>
<keyword evidence="19" id="KW-1185">Reference proteome</keyword>
<evidence type="ECO:0000256" key="4">
    <source>
        <dbReference type="ARBA" id="ARBA00012780"/>
    </source>
</evidence>
<name>C1GZY8_PARBA</name>
<feature type="region of interest" description="Disordered" evidence="16">
    <location>
        <begin position="71"/>
        <end position="109"/>
    </location>
</feature>
<feature type="compositionally biased region" description="Low complexity" evidence="16">
    <location>
        <begin position="43"/>
        <end position="55"/>
    </location>
</feature>
<dbReference type="OMA" id="QYPDCLK"/>
<dbReference type="Proteomes" id="UP000002059">
    <property type="component" value="Partially assembled WGS sequence"/>
</dbReference>
<dbReference type="STRING" id="502779.C1GZY8"/>
<reference evidence="18 19" key="1">
    <citation type="journal article" date="2011" name="PLoS Genet.">
        <title>Comparative genomic analysis of human fungal pathogens causing paracoccidioidomycosis.</title>
        <authorList>
            <person name="Desjardins C.A."/>
            <person name="Champion M.D."/>
            <person name="Holder J.W."/>
            <person name="Muszewska A."/>
            <person name="Goldberg J."/>
            <person name="Bailao A.M."/>
            <person name="Brigido M.M."/>
            <person name="Ferreira M.E."/>
            <person name="Garcia A.M."/>
            <person name="Grynberg M."/>
            <person name="Gujja S."/>
            <person name="Heiman D.I."/>
            <person name="Henn M.R."/>
            <person name="Kodira C.D."/>
            <person name="Leon-Narvaez H."/>
            <person name="Longo L.V."/>
            <person name="Ma L.J."/>
            <person name="Malavazi I."/>
            <person name="Matsuo A.L."/>
            <person name="Morais F.V."/>
            <person name="Pereira M."/>
            <person name="Rodriguez-Brito S."/>
            <person name="Sakthikumar S."/>
            <person name="Salem-Izacc S.M."/>
            <person name="Sykes S.M."/>
            <person name="Teixeira M.M."/>
            <person name="Vallejo M.C."/>
            <person name="Walter M.E."/>
            <person name="Yandava C."/>
            <person name="Young S."/>
            <person name="Zeng Q."/>
            <person name="Zucker J."/>
            <person name="Felipe M.S."/>
            <person name="Goldman G.H."/>
            <person name="Haas B.J."/>
            <person name="McEwen J.G."/>
            <person name="Nino-Vega G."/>
            <person name="Puccia R."/>
            <person name="San-Blas G."/>
            <person name="Soares C.M."/>
            <person name="Birren B.W."/>
            <person name="Cuomo C.A."/>
        </authorList>
    </citation>
    <scope>NUCLEOTIDE SEQUENCE [LARGE SCALE GENOMIC DNA]</scope>
    <source>
        <strain evidence="19">ATCC MYA-826 / Pb01</strain>
    </source>
</reference>
<sequence>MANNVSGYNAPHDEPVGRSERPQQHSSLPHTHSDYPRSHHSHLSSARSHPSAHPDSAFNRLRIQRAGEHQDLNTFPVPPMSSDASNFAGPPPPLHSQRRAPAAQDASYPRLTRTTATATSGRDHLNPAAAAAGGIAGFGVGLAHSANGRQRSGPDAMSGAHDDGMGMGNTQYNYGPSERGWDGNGNGNGNGNGHTIGSDNPYAPSGSGMPPTGPSRMTAANDFHSSNIALGSAMDGPGQTTPGQRSIYSNNNGQQQWNQYGGAGGFYDDPYVRPPHSSWGPVKAEHINPNDILDDGDDGFMRNPQRRSILSLGRNSSHNSLPAGAAAAPGGAILKGSLGRVQGPKPATGDPPDYDIVSTEKSEWLNNQKHGNKKLKWIVGIIIALVVVGAIVGGVVGGVLNAQQNRSGGGKTANQDLAENGDLGKDSAEIKSLMAMNGLHKVFPGMDYTPWGTQYPLCLKYPPSQNNVTRDIAVLSRLTNTVRLYGTDCNQTEMVLHAFKRLELTDMKLWLGVWIDNNATTNDRQIEQLYKIIQDTEDKSVFKGVIVGNEVLFRGKDGASTLRTIPSLKNYIENVKSRLKELNVNIPVATSDLGDNWTLELVSVSDVVMANVHPFFAGVTAEEAAAWTWSFWQEHNVPLTKGTSKPQIISEVGWPSGGGNNCSPDPCPDRTSGSVAGIEQLNKFMETWVCQSLLNGTDYFWFEAFDEPWKEIHNEPEKGKEWEDKWGLMDPGRNLKAGLKIPDCGGKTAS</sequence>
<feature type="compositionally biased region" description="Gly residues" evidence="16">
    <location>
        <begin position="182"/>
        <end position="194"/>
    </location>
</feature>
<evidence type="ECO:0000256" key="12">
    <source>
        <dbReference type="ARBA" id="ARBA00023326"/>
    </source>
</evidence>
<dbReference type="InterPro" id="IPR050732">
    <property type="entry name" value="Beta-glucan_modifiers"/>
</dbReference>
<dbReference type="EC" id="3.2.1.39" evidence="4"/>
<keyword evidence="12" id="KW-0624">Polysaccharide degradation</keyword>
<keyword evidence="9" id="KW-0325">Glycoprotein</keyword>
<dbReference type="GO" id="GO:0009277">
    <property type="term" value="C:fungal-type cell wall"/>
    <property type="evidence" value="ECO:0007669"/>
    <property type="project" value="TreeGrafter"/>
</dbReference>
<dbReference type="HOGENOM" id="CLU_011476_0_0_1"/>
<dbReference type="EMBL" id="KN294001">
    <property type="protein sequence ID" value="EEH33029.1"/>
    <property type="molecule type" value="Genomic_DNA"/>
</dbReference>
<keyword evidence="5" id="KW-1003">Cell membrane</keyword>
<dbReference type="SUPFAM" id="SSF51445">
    <property type="entry name" value="(Trans)glycosidases"/>
    <property type="match status" value="1"/>
</dbReference>
<gene>
    <name evidence="18" type="ORF">PAAG_04082</name>
</gene>
<evidence type="ECO:0000256" key="11">
    <source>
        <dbReference type="ARBA" id="ARBA00023316"/>
    </source>
</evidence>
<dbReference type="InterPro" id="IPR017853">
    <property type="entry name" value="GH"/>
</dbReference>
<organism evidence="18 19">
    <name type="scientific">Paracoccidioides lutzii (strain ATCC MYA-826 / Pb01)</name>
    <name type="common">Paracoccidioides brasiliensis</name>
    <dbReference type="NCBI Taxonomy" id="502779"/>
    <lineage>
        <taxon>Eukaryota</taxon>
        <taxon>Fungi</taxon>
        <taxon>Dikarya</taxon>
        <taxon>Ascomycota</taxon>
        <taxon>Pezizomycotina</taxon>
        <taxon>Eurotiomycetes</taxon>
        <taxon>Eurotiomycetidae</taxon>
        <taxon>Onygenales</taxon>
        <taxon>Ajellomycetaceae</taxon>
        <taxon>Paracoccidioides</taxon>
    </lineage>
</organism>
<feature type="region of interest" description="Disordered" evidence="16">
    <location>
        <begin position="233"/>
        <end position="304"/>
    </location>
</feature>
<accession>C1GZY8</accession>
<dbReference type="eggNOG" id="ENOG502QTKT">
    <property type="taxonomic scope" value="Eukaryota"/>
</dbReference>
<evidence type="ECO:0000313" key="18">
    <source>
        <dbReference type="EMBL" id="EEH33029.1"/>
    </source>
</evidence>
<protein>
    <recommendedName>
        <fullName evidence="4">glucan endo-1,3-beta-D-glucosidase</fullName>
        <ecNumber evidence="4">3.2.1.39</ecNumber>
    </recommendedName>
    <alternativeName>
        <fullName evidence="15">Endo-1,3-beta-glucanase btgC</fullName>
    </alternativeName>
    <alternativeName>
        <fullName evidence="14">Laminarinase btgC</fullName>
    </alternativeName>
</protein>
<evidence type="ECO:0000256" key="5">
    <source>
        <dbReference type="ARBA" id="ARBA00022475"/>
    </source>
</evidence>
<dbReference type="GO" id="GO:0071555">
    <property type="term" value="P:cell wall organization"/>
    <property type="evidence" value="ECO:0007669"/>
    <property type="project" value="UniProtKB-KW"/>
</dbReference>
<dbReference type="VEuPathDB" id="FungiDB:PAAG_04082"/>
<evidence type="ECO:0000313" key="19">
    <source>
        <dbReference type="Proteomes" id="UP000002059"/>
    </source>
</evidence>
<comment type="similarity">
    <text evidence="3">Belongs to the glycosyl hydrolase 17 family.</text>
</comment>
<evidence type="ECO:0000256" key="2">
    <source>
        <dbReference type="ARBA" id="ARBA00004401"/>
    </source>
</evidence>
<keyword evidence="11" id="KW-0961">Cell wall biogenesis/degradation</keyword>
<evidence type="ECO:0000256" key="14">
    <source>
        <dbReference type="ARBA" id="ARBA00042373"/>
    </source>
</evidence>
<dbReference type="Gene3D" id="3.20.20.80">
    <property type="entry name" value="Glycosidases"/>
    <property type="match status" value="2"/>
</dbReference>
<evidence type="ECO:0000256" key="3">
    <source>
        <dbReference type="ARBA" id="ARBA00008773"/>
    </source>
</evidence>
<keyword evidence="6" id="KW-0378">Hydrolase</keyword>